<evidence type="ECO:0000256" key="2">
    <source>
        <dbReference type="ARBA" id="ARBA00022475"/>
    </source>
</evidence>
<evidence type="ECO:0000313" key="8">
    <source>
        <dbReference type="EMBL" id="MDH5831063.1"/>
    </source>
</evidence>
<feature type="transmembrane region" description="Helical" evidence="7">
    <location>
        <begin position="39"/>
        <end position="63"/>
    </location>
</feature>
<evidence type="ECO:0000256" key="5">
    <source>
        <dbReference type="ARBA" id="ARBA00023136"/>
    </source>
</evidence>
<feature type="region of interest" description="Disordered" evidence="6">
    <location>
        <begin position="1"/>
        <end position="24"/>
    </location>
</feature>
<dbReference type="RefSeq" id="WP_280602016.1">
    <property type="nucleotide sequence ID" value="NZ_JARXRN010000025.1"/>
</dbReference>
<dbReference type="PANTHER" id="PTHR43702:SF3">
    <property type="entry name" value="PROTEIN TSGA"/>
    <property type="match status" value="1"/>
</dbReference>
<evidence type="ECO:0000256" key="4">
    <source>
        <dbReference type="ARBA" id="ARBA00022989"/>
    </source>
</evidence>
<keyword evidence="9" id="KW-1185">Reference proteome</keyword>
<evidence type="ECO:0000256" key="7">
    <source>
        <dbReference type="SAM" id="Phobius"/>
    </source>
</evidence>
<feature type="transmembrane region" description="Helical" evidence="7">
    <location>
        <begin position="183"/>
        <end position="202"/>
    </location>
</feature>
<feature type="transmembrane region" description="Helical" evidence="7">
    <location>
        <begin position="308"/>
        <end position="331"/>
    </location>
</feature>
<sequence>MRRRRRSGGETPDRRPLFSDPPLEMAGPMTTHQTRWSQFGVLVTVFFFWGFVAASNEILIPVFKNAFGLTQAQSQYVAVAFYVAYTVGSIIYFLTSRLIGADVLNRIGYKNGIALGLLISAMGTLLFYPAANAGSFGLMLSGLFIVGLGFSLQQIAANPLAIMMGNPATGAQRLTLAGGVNNFGTTIGPLLVSLAIFGSVAAGGNVANIEAVKTPYLILGAAFVLVAVFLKFSSVPNHIDLEEIARDEAEDPARLAHKPSAFSYPQLVLGMIAIFVYVGVEVSTIANLPAYLKLPVEQGGLGLDISMIAPFVSLYWASLMIGRWAGAAGAFGAPIGVRRMLTLLLPYLAFGVFLAVNSFAGYSVGQFLLYGAVIVVMVAATFASRGNPARMLLYFALCGIAALLIGMNTTGMTSVVAFISVGLFCSTMWPCIFALAITGLGRNTGQGSSLLVMMIMGGGLVSWLQGWVADHHGIHTSFIVGVVCFAYLAFYAARTPGLLRRQGIDLDKLTAQGGH</sequence>
<gene>
    <name evidence="8" type="ORF">QFW80_11105</name>
</gene>
<comment type="caution">
    <text evidence="8">The sequence shown here is derived from an EMBL/GenBank/DDBJ whole genome shotgun (WGS) entry which is preliminary data.</text>
</comment>
<feature type="transmembrane region" description="Helical" evidence="7">
    <location>
        <begin position="415"/>
        <end position="437"/>
    </location>
</feature>
<evidence type="ECO:0000256" key="6">
    <source>
        <dbReference type="SAM" id="MobiDB-lite"/>
    </source>
</evidence>
<feature type="transmembrane region" description="Helical" evidence="7">
    <location>
        <begin position="267"/>
        <end position="288"/>
    </location>
</feature>
<keyword evidence="4 7" id="KW-1133">Transmembrane helix</keyword>
<dbReference type="Proteomes" id="UP001156831">
    <property type="component" value="Unassembled WGS sequence"/>
</dbReference>
<feature type="transmembrane region" description="Helical" evidence="7">
    <location>
        <begin position="367"/>
        <end position="384"/>
    </location>
</feature>
<evidence type="ECO:0000256" key="1">
    <source>
        <dbReference type="ARBA" id="ARBA00004429"/>
    </source>
</evidence>
<feature type="transmembrane region" description="Helical" evidence="7">
    <location>
        <begin position="107"/>
        <end position="130"/>
    </location>
</feature>
<feature type="transmembrane region" description="Helical" evidence="7">
    <location>
        <begin position="449"/>
        <end position="468"/>
    </location>
</feature>
<dbReference type="Pfam" id="PF07690">
    <property type="entry name" value="MFS_1"/>
    <property type="match status" value="1"/>
</dbReference>
<feature type="compositionally biased region" description="Basic and acidic residues" evidence="6">
    <location>
        <begin position="7"/>
        <end position="17"/>
    </location>
</feature>
<feature type="transmembrane region" description="Helical" evidence="7">
    <location>
        <begin position="343"/>
        <end position="361"/>
    </location>
</feature>
<name>A0ABT6JK66_9GAMM</name>
<organism evidence="8 9">
    <name type="scientific">Luteimonas rhizosphaericola</name>
    <dbReference type="NCBI Taxonomy" id="3042024"/>
    <lineage>
        <taxon>Bacteria</taxon>
        <taxon>Pseudomonadati</taxon>
        <taxon>Pseudomonadota</taxon>
        <taxon>Gammaproteobacteria</taxon>
        <taxon>Lysobacterales</taxon>
        <taxon>Lysobacteraceae</taxon>
        <taxon>Luteimonas</taxon>
    </lineage>
</organism>
<evidence type="ECO:0000313" key="9">
    <source>
        <dbReference type="Proteomes" id="UP001156831"/>
    </source>
</evidence>
<dbReference type="InterPro" id="IPR036259">
    <property type="entry name" value="MFS_trans_sf"/>
</dbReference>
<dbReference type="Gene3D" id="1.20.1250.20">
    <property type="entry name" value="MFS general substrate transporter like domains"/>
    <property type="match status" value="2"/>
</dbReference>
<proteinExistence type="predicted"/>
<feature type="transmembrane region" description="Helical" evidence="7">
    <location>
        <begin position="474"/>
        <end position="493"/>
    </location>
</feature>
<keyword evidence="3 7" id="KW-0812">Transmembrane</keyword>
<feature type="transmembrane region" description="Helical" evidence="7">
    <location>
        <begin position="136"/>
        <end position="162"/>
    </location>
</feature>
<comment type="subcellular location">
    <subcellularLocation>
        <location evidence="1">Cell inner membrane</location>
        <topology evidence="1">Multi-pass membrane protein</topology>
    </subcellularLocation>
</comment>
<feature type="transmembrane region" description="Helical" evidence="7">
    <location>
        <begin position="75"/>
        <end position="95"/>
    </location>
</feature>
<keyword evidence="5 7" id="KW-0472">Membrane</keyword>
<reference evidence="8 9" key="1">
    <citation type="submission" date="2023-04" db="EMBL/GenBank/DDBJ databases">
        <title>Luteimonas sp. M1R5S18.</title>
        <authorList>
            <person name="Sun J.-Q."/>
        </authorList>
    </citation>
    <scope>NUCLEOTIDE SEQUENCE [LARGE SCALE GENOMIC DNA]</scope>
    <source>
        <strain evidence="8 9">M1R5S18</strain>
    </source>
</reference>
<evidence type="ECO:0000256" key="3">
    <source>
        <dbReference type="ARBA" id="ARBA00022692"/>
    </source>
</evidence>
<protein>
    <submittedName>
        <fullName evidence="8">MFS transporter</fullName>
    </submittedName>
</protein>
<dbReference type="InterPro" id="IPR050375">
    <property type="entry name" value="MFS_TsgA-like"/>
</dbReference>
<keyword evidence="2" id="KW-1003">Cell membrane</keyword>
<dbReference type="InterPro" id="IPR011701">
    <property type="entry name" value="MFS"/>
</dbReference>
<dbReference type="EMBL" id="JARXRN010000025">
    <property type="protein sequence ID" value="MDH5831063.1"/>
    <property type="molecule type" value="Genomic_DNA"/>
</dbReference>
<dbReference type="SUPFAM" id="SSF103473">
    <property type="entry name" value="MFS general substrate transporter"/>
    <property type="match status" value="2"/>
</dbReference>
<feature type="transmembrane region" description="Helical" evidence="7">
    <location>
        <begin position="391"/>
        <end position="409"/>
    </location>
</feature>
<accession>A0ABT6JK66</accession>
<dbReference type="PANTHER" id="PTHR43702">
    <property type="entry name" value="L-FUCOSE-PROTON SYMPORTER"/>
    <property type="match status" value="1"/>
</dbReference>
<feature type="transmembrane region" description="Helical" evidence="7">
    <location>
        <begin position="214"/>
        <end position="232"/>
    </location>
</feature>